<keyword evidence="4 7" id="KW-0133">Cell shape</keyword>
<evidence type="ECO:0000256" key="2">
    <source>
        <dbReference type="ARBA" id="ARBA00005992"/>
    </source>
</evidence>
<name>A0A5B8V1Q4_9SPHI</name>
<keyword evidence="6 7" id="KW-0961">Cell wall biogenesis/degradation</keyword>
<gene>
    <name evidence="9" type="ORF">FRZ54_22285</name>
</gene>
<dbReference type="InterPro" id="IPR005490">
    <property type="entry name" value="LD_TPept_cat_dom"/>
</dbReference>
<dbReference type="PANTHER" id="PTHR36699:SF1">
    <property type="entry name" value="L,D-TRANSPEPTIDASE YAFK-RELATED"/>
    <property type="match status" value="1"/>
</dbReference>
<dbReference type="AlphaFoldDB" id="A0A5B8V1Q4"/>
<feature type="active site" description="Nucleophile" evidence="7">
    <location>
        <position position="153"/>
    </location>
</feature>
<dbReference type="UniPathway" id="UPA00219"/>
<dbReference type="PROSITE" id="PS52029">
    <property type="entry name" value="LD_TPASE"/>
    <property type="match status" value="1"/>
</dbReference>
<keyword evidence="10" id="KW-1185">Reference proteome</keyword>
<reference evidence="9 10" key="1">
    <citation type="journal article" date="2017" name="Curr. Microbiol.">
        <title>Mucilaginibacter ginsenosidivorans sp. nov., Isolated from Soil of Ginseng Field.</title>
        <authorList>
            <person name="Kim M.M."/>
            <person name="Siddiqi M.Z."/>
            <person name="Im W.T."/>
        </authorList>
    </citation>
    <scope>NUCLEOTIDE SEQUENCE [LARGE SCALE GENOMIC DNA]</scope>
    <source>
        <strain evidence="9 10">Gsoil 3017</strain>
    </source>
</reference>
<evidence type="ECO:0000256" key="1">
    <source>
        <dbReference type="ARBA" id="ARBA00004752"/>
    </source>
</evidence>
<dbReference type="GO" id="GO:0009252">
    <property type="term" value="P:peptidoglycan biosynthetic process"/>
    <property type="evidence" value="ECO:0007669"/>
    <property type="project" value="UniProtKB-UniPathway"/>
</dbReference>
<dbReference type="PANTHER" id="PTHR36699">
    <property type="entry name" value="LD-TRANSPEPTIDASE"/>
    <property type="match status" value="1"/>
</dbReference>
<dbReference type="KEGG" id="mgin:FRZ54_22285"/>
<evidence type="ECO:0000256" key="6">
    <source>
        <dbReference type="ARBA" id="ARBA00023316"/>
    </source>
</evidence>
<dbReference type="GO" id="GO:0008360">
    <property type="term" value="P:regulation of cell shape"/>
    <property type="evidence" value="ECO:0007669"/>
    <property type="project" value="UniProtKB-UniRule"/>
</dbReference>
<dbReference type="GO" id="GO:0004180">
    <property type="term" value="F:carboxypeptidase activity"/>
    <property type="evidence" value="ECO:0007669"/>
    <property type="project" value="UniProtKB-ARBA"/>
</dbReference>
<dbReference type="InterPro" id="IPR038063">
    <property type="entry name" value="Transpep_catalytic_dom"/>
</dbReference>
<dbReference type="CDD" id="cd16913">
    <property type="entry name" value="YkuD_like"/>
    <property type="match status" value="1"/>
</dbReference>
<dbReference type="EMBL" id="CP042436">
    <property type="protein sequence ID" value="QEC65182.1"/>
    <property type="molecule type" value="Genomic_DNA"/>
</dbReference>
<dbReference type="GO" id="GO:0016740">
    <property type="term" value="F:transferase activity"/>
    <property type="evidence" value="ECO:0007669"/>
    <property type="project" value="UniProtKB-KW"/>
</dbReference>
<dbReference type="RefSeq" id="WP_147034013.1">
    <property type="nucleotide sequence ID" value="NZ_CP042436.1"/>
</dbReference>
<evidence type="ECO:0000256" key="4">
    <source>
        <dbReference type="ARBA" id="ARBA00022960"/>
    </source>
</evidence>
<dbReference type="Pfam" id="PF03734">
    <property type="entry name" value="YkuD"/>
    <property type="match status" value="1"/>
</dbReference>
<comment type="pathway">
    <text evidence="1 7">Cell wall biogenesis; peptidoglycan biosynthesis.</text>
</comment>
<keyword evidence="5 7" id="KW-0573">Peptidoglycan synthesis</keyword>
<evidence type="ECO:0000256" key="5">
    <source>
        <dbReference type="ARBA" id="ARBA00022984"/>
    </source>
</evidence>
<evidence type="ECO:0000256" key="7">
    <source>
        <dbReference type="PROSITE-ProRule" id="PRU01373"/>
    </source>
</evidence>
<protein>
    <submittedName>
        <fullName evidence="9">Murein L,D-transpeptidase</fullName>
    </submittedName>
</protein>
<dbReference type="OrthoDB" id="9809748at2"/>
<evidence type="ECO:0000256" key="3">
    <source>
        <dbReference type="ARBA" id="ARBA00022679"/>
    </source>
</evidence>
<organism evidence="9 10">
    <name type="scientific">Mucilaginibacter ginsenosidivorans</name>
    <dbReference type="NCBI Taxonomy" id="398053"/>
    <lineage>
        <taxon>Bacteria</taxon>
        <taxon>Pseudomonadati</taxon>
        <taxon>Bacteroidota</taxon>
        <taxon>Sphingobacteriia</taxon>
        <taxon>Sphingobacteriales</taxon>
        <taxon>Sphingobacteriaceae</taxon>
        <taxon>Mucilaginibacter</taxon>
    </lineage>
</organism>
<sequence>MPKFLITLIIPLLFAADQKTYIPDSKRAADIRTKIWPKLQGDLKAAGLKNDQPVFIRIFKEPGILEIWVKSGKQYKLFKNYLICAYSGGLGTKTKDHDGKCPEGYYTITPTQLNPVSTYHLAMNVGYPNAFDQSRSYTGNAIMIHGYCASIGCYAMTDQMIEEIYTMVYEAFLHGQKSVDVNIFPFKLTNANIDKYSAYPYVSFWQHLKPGYDIFEKTHIPPAVSVVNKNYSFR</sequence>
<dbReference type="Proteomes" id="UP000321479">
    <property type="component" value="Chromosome"/>
</dbReference>
<dbReference type="GO" id="GO:0071555">
    <property type="term" value="P:cell wall organization"/>
    <property type="evidence" value="ECO:0007669"/>
    <property type="project" value="UniProtKB-UniRule"/>
</dbReference>
<accession>A0A5B8V1Q4</accession>
<comment type="similarity">
    <text evidence="2">Belongs to the YkuD family.</text>
</comment>
<evidence type="ECO:0000313" key="10">
    <source>
        <dbReference type="Proteomes" id="UP000321479"/>
    </source>
</evidence>
<feature type="domain" description="L,D-TPase catalytic" evidence="8">
    <location>
        <begin position="54"/>
        <end position="184"/>
    </location>
</feature>
<dbReference type="SUPFAM" id="SSF141523">
    <property type="entry name" value="L,D-transpeptidase catalytic domain-like"/>
    <property type="match status" value="1"/>
</dbReference>
<evidence type="ECO:0000313" key="9">
    <source>
        <dbReference type="EMBL" id="QEC65182.1"/>
    </source>
</evidence>
<feature type="active site" description="Proton donor/acceptor" evidence="7">
    <location>
        <position position="145"/>
    </location>
</feature>
<evidence type="ECO:0000259" key="8">
    <source>
        <dbReference type="PROSITE" id="PS52029"/>
    </source>
</evidence>
<keyword evidence="3" id="KW-0808">Transferase</keyword>
<proteinExistence type="inferred from homology"/>